<dbReference type="SUPFAM" id="SSF53098">
    <property type="entry name" value="Ribonuclease H-like"/>
    <property type="match status" value="1"/>
</dbReference>
<name>A0A0M0K730_9EUKA</name>
<dbReference type="PROSITE" id="PS50822">
    <property type="entry name" value="PIWI"/>
    <property type="match status" value="1"/>
</dbReference>
<dbReference type="SUPFAM" id="SSF101690">
    <property type="entry name" value="PAZ domain"/>
    <property type="match status" value="1"/>
</dbReference>
<dbReference type="InterPro" id="IPR036397">
    <property type="entry name" value="RNaseH_sf"/>
</dbReference>
<accession>A0A0M0K730</accession>
<gene>
    <name evidence="3" type="ORF">Ctob_015251</name>
</gene>
<feature type="domain" description="PAZ" evidence="1">
    <location>
        <begin position="164"/>
        <end position="283"/>
    </location>
</feature>
<dbReference type="EMBL" id="JWZX01001236">
    <property type="protein sequence ID" value="KOO34402.1"/>
    <property type="molecule type" value="Genomic_DNA"/>
</dbReference>
<organism evidence="3 4">
    <name type="scientific">Chrysochromulina tobinii</name>
    <dbReference type="NCBI Taxonomy" id="1460289"/>
    <lineage>
        <taxon>Eukaryota</taxon>
        <taxon>Haptista</taxon>
        <taxon>Haptophyta</taxon>
        <taxon>Prymnesiophyceae</taxon>
        <taxon>Prymnesiales</taxon>
        <taxon>Chrysochromulinaceae</taxon>
        <taxon>Chrysochromulina</taxon>
    </lineage>
</organism>
<dbReference type="InterPro" id="IPR003100">
    <property type="entry name" value="PAZ_dom"/>
</dbReference>
<dbReference type="Pfam" id="PF02170">
    <property type="entry name" value="PAZ"/>
    <property type="match status" value="1"/>
</dbReference>
<dbReference type="PROSITE" id="PS50821">
    <property type="entry name" value="PAZ"/>
    <property type="match status" value="1"/>
</dbReference>
<dbReference type="Gene3D" id="2.170.260.10">
    <property type="entry name" value="paz domain"/>
    <property type="match status" value="1"/>
</dbReference>
<dbReference type="Proteomes" id="UP000037460">
    <property type="component" value="Unassembled WGS sequence"/>
</dbReference>
<dbReference type="GO" id="GO:0003723">
    <property type="term" value="F:RNA binding"/>
    <property type="evidence" value="ECO:0007669"/>
    <property type="project" value="InterPro"/>
</dbReference>
<dbReference type="CDD" id="cd02846">
    <property type="entry name" value="PAZ_argonaute_like"/>
    <property type="match status" value="1"/>
</dbReference>
<dbReference type="InterPro" id="IPR003165">
    <property type="entry name" value="Piwi"/>
</dbReference>
<keyword evidence="4" id="KW-1185">Reference proteome</keyword>
<reference evidence="4" key="1">
    <citation type="journal article" date="2015" name="PLoS Genet.">
        <title>Genome Sequence and Transcriptome Analyses of Chrysochromulina tobin: Metabolic Tools for Enhanced Algal Fitness in the Prominent Order Prymnesiales (Haptophyceae).</title>
        <authorList>
            <person name="Hovde B.T."/>
            <person name="Deodato C.R."/>
            <person name="Hunsperger H.M."/>
            <person name="Ryken S.A."/>
            <person name="Yost W."/>
            <person name="Jha R.K."/>
            <person name="Patterson J."/>
            <person name="Monnat R.J. Jr."/>
            <person name="Barlow S.B."/>
            <person name="Starkenburg S.R."/>
            <person name="Cattolico R.A."/>
        </authorList>
    </citation>
    <scope>NUCLEOTIDE SEQUENCE</scope>
    <source>
        <strain evidence="4">CCMP291</strain>
    </source>
</reference>
<dbReference type="Pfam" id="PF02171">
    <property type="entry name" value="Piwi"/>
    <property type="match status" value="1"/>
</dbReference>
<dbReference type="OrthoDB" id="10252740at2759"/>
<proteinExistence type="predicted"/>
<dbReference type="Gene3D" id="3.30.420.10">
    <property type="entry name" value="Ribonuclease H-like superfamily/Ribonuclease H"/>
    <property type="match status" value="1"/>
</dbReference>
<protein>
    <submittedName>
        <fullName evidence="3">Argonaute protein group</fullName>
    </submittedName>
</protein>
<feature type="domain" description="Piwi" evidence="2">
    <location>
        <begin position="464"/>
        <end position="772"/>
    </location>
</feature>
<evidence type="ECO:0000259" key="1">
    <source>
        <dbReference type="PROSITE" id="PS50821"/>
    </source>
</evidence>
<dbReference type="InterPro" id="IPR036085">
    <property type="entry name" value="PAZ_dom_sf"/>
</dbReference>
<evidence type="ECO:0000313" key="3">
    <source>
        <dbReference type="EMBL" id="KOO34402.1"/>
    </source>
</evidence>
<dbReference type="SMART" id="SM00950">
    <property type="entry name" value="Piwi"/>
    <property type="match status" value="1"/>
</dbReference>
<dbReference type="InterPro" id="IPR012337">
    <property type="entry name" value="RNaseH-like_sf"/>
</dbReference>
<dbReference type="AlphaFoldDB" id="A0A0M0K730"/>
<dbReference type="PANTHER" id="PTHR22891">
    <property type="entry name" value="EUKARYOTIC TRANSLATION INITIATION FACTOR 2C"/>
    <property type="match status" value="1"/>
</dbReference>
<sequence length="813" mass="89516">MELLGGGHASGWCFDGSKILYSSSALALPMGSTTATWQGGEERLTGLAFAGTKRQVTVTLSFAATLQAGERFASTDFGLRADDRKHLAVLDVCFKHASTSVGLKALGTALFDARSQRAWASIRAIGQNKTFELWKGKRQTIVMTAKGPMMQLDAAARVMLSGLKLDDFVSKLVRKQPEQLQMEDFAKLDRMLREKKFKVKISSTHCRRSFILRGIDIEPCSRSMFPCTDADGKETEMSVAAYFADKYPDHPLKRPTQWPCVCVGPANDPHKNRIPLELCSIITGQPAPVTPEIQAEMITATADGPESRFKFIEGVHRDMLQDVAANATPMAFEIDFGKQLIEAEATILRSPVLQYKASGQRNSPLQDVQVMSGKGEWNLRAGSGDLGFYQPGRVDGFAVVKFERADDRLVNTFIDKLMGFARSRGMDIGRQEGTIVDLSSHRHGEAIEKALDTAIRRLGTRVGLVICFIGDKQAMNAKELYPAIKRWSHVIGCIPTQCVQVGKATGPKLGTSPQYHAGVLLKINLKLGGANCICKAPDGLGILRAAPTMVMGFDINHPQPGSNKPSYSALVAALDIECTKFHTVIGSQRSRTEVGERSDEIVGFVDKVRECLRAFHRLNGTHPRRILFYRDGVAHNQFEAVKRVEVGRIFEACRDEGKDYVPELTFIVVQQRTAARFAQQNKSQLLPGTIVTSDVVGNDGMDWYMVSQKGLKGTSRPTHYHILQADFGAPAELQQLTFDLCHLYARATKVVSRPAPVYYAHRAAFLAQYYKDGYREENMFEVGSTTSHGSRGSGGSLQSIVLGINICNTVYFA</sequence>
<dbReference type="Gene3D" id="3.40.50.2300">
    <property type="match status" value="1"/>
</dbReference>
<evidence type="ECO:0000313" key="4">
    <source>
        <dbReference type="Proteomes" id="UP000037460"/>
    </source>
</evidence>
<comment type="caution">
    <text evidence="3">The sequence shown here is derived from an EMBL/GenBank/DDBJ whole genome shotgun (WGS) entry which is preliminary data.</text>
</comment>
<evidence type="ECO:0000259" key="2">
    <source>
        <dbReference type="PROSITE" id="PS50822"/>
    </source>
</evidence>